<sequence length="129" mass="13549">MLKEFFIVSIGSFFGGGMRFLVSGALRAVSIVPFPLGTFAVNVLGCLIFGFVSGLSLTSGEGGRGVSATTKLLLTTGFCGGFTTFSTFMKESSTLMKEDNFVYLALYVVSSLVVGFLAMIGGHEAAKML</sequence>
<evidence type="ECO:0000256" key="3">
    <source>
        <dbReference type="ARBA" id="ARBA00022519"/>
    </source>
</evidence>
<dbReference type="PANTHER" id="PTHR28259:SF1">
    <property type="entry name" value="FLUORIDE EXPORT PROTEIN 1-RELATED"/>
    <property type="match status" value="1"/>
</dbReference>
<dbReference type="HOGENOM" id="CLU_114342_3_2_10"/>
<keyword evidence="3" id="KW-0997">Cell inner membrane</keyword>
<dbReference type="GO" id="GO:0046872">
    <property type="term" value="F:metal ion binding"/>
    <property type="evidence" value="ECO:0007669"/>
    <property type="project" value="UniProtKB-KW"/>
</dbReference>
<accession>D1PUL4</accession>
<dbReference type="GO" id="GO:0062054">
    <property type="term" value="F:fluoride channel activity"/>
    <property type="evidence" value="ECO:0007669"/>
    <property type="project" value="UniProtKB-UniRule"/>
</dbReference>
<feature type="binding site" evidence="11">
    <location>
        <position position="80"/>
    </location>
    <ligand>
        <name>Na(+)</name>
        <dbReference type="ChEBI" id="CHEBI:29101"/>
        <note>structural</note>
    </ligand>
</feature>
<keyword evidence="11" id="KW-0813">Transport</keyword>
<evidence type="ECO:0000313" key="12">
    <source>
        <dbReference type="EMBL" id="EFA44853.1"/>
    </source>
</evidence>
<keyword evidence="5 11" id="KW-1133">Transmembrane helix</keyword>
<proteinExistence type="inferred from homology"/>
<comment type="catalytic activity">
    <reaction evidence="10">
        <text>fluoride(in) = fluoride(out)</text>
        <dbReference type="Rhea" id="RHEA:76159"/>
        <dbReference type="ChEBI" id="CHEBI:17051"/>
    </reaction>
    <physiologicalReaction direction="left-to-right" evidence="10">
        <dbReference type="Rhea" id="RHEA:76160"/>
    </physiologicalReaction>
</comment>
<evidence type="ECO:0000256" key="8">
    <source>
        <dbReference type="ARBA" id="ARBA00023303"/>
    </source>
</evidence>
<keyword evidence="2 11" id="KW-1003">Cell membrane</keyword>
<gene>
    <name evidence="11 12" type="primary">crcB</name>
    <name evidence="11" type="synonym">fluC</name>
    <name evidence="12" type="ORF">HMPREF0645_0649</name>
</gene>
<evidence type="ECO:0000256" key="2">
    <source>
        <dbReference type="ARBA" id="ARBA00022475"/>
    </source>
</evidence>
<comment type="similarity">
    <text evidence="9 11">Belongs to the fluoride channel Fluc/FEX (TC 1.A.43) family.</text>
</comment>
<dbReference type="RefSeq" id="WP_007172763.1">
    <property type="nucleotide sequence ID" value="NZ_GG704780.1"/>
</dbReference>
<keyword evidence="13" id="KW-1185">Reference proteome</keyword>
<keyword evidence="11" id="KW-0479">Metal-binding</keyword>
<evidence type="ECO:0000256" key="5">
    <source>
        <dbReference type="ARBA" id="ARBA00022989"/>
    </source>
</evidence>
<name>D1PUL4_9BACT</name>
<keyword evidence="8 11" id="KW-0407">Ion channel</keyword>
<feature type="binding site" evidence="11">
    <location>
        <position position="83"/>
    </location>
    <ligand>
        <name>Na(+)</name>
        <dbReference type="ChEBI" id="CHEBI:29101"/>
        <note>structural</note>
    </ligand>
</feature>
<dbReference type="Proteomes" id="UP000003160">
    <property type="component" value="Unassembled WGS sequence"/>
</dbReference>
<dbReference type="EMBL" id="ACKS01000031">
    <property type="protein sequence ID" value="EFA44853.1"/>
    <property type="molecule type" value="Genomic_DNA"/>
</dbReference>
<dbReference type="eggNOG" id="COG0239">
    <property type="taxonomic scope" value="Bacteria"/>
</dbReference>
<dbReference type="OrthoDB" id="9815830at2"/>
<reference evidence="12 13" key="1">
    <citation type="submission" date="2009-10" db="EMBL/GenBank/DDBJ databases">
        <authorList>
            <person name="Qin X."/>
            <person name="Bachman B."/>
            <person name="Battles P."/>
            <person name="Bell A."/>
            <person name="Bess C."/>
            <person name="Bickham C."/>
            <person name="Chaboub L."/>
            <person name="Chen D."/>
            <person name="Coyle M."/>
            <person name="Deiros D.R."/>
            <person name="Dinh H."/>
            <person name="Forbes L."/>
            <person name="Fowler G."/>
            <person name="Francisco L."/>
            <person name="Fu Q."/>
            <person name="Gubbala S."/>
            <person name="Hale W."/>
            <person name="Han Y."/>
            <person name="Hemphill L."/>
            <person name="Highlander S.K."/>
            <person name="Hirani K."/>
            <person name="Hogues M."/>
            <person name="Jackson L."/>
            <person name="Jakkamsetti A."/>
            <person name="Javaid M."/>
            <person name="Jiang H."/>
            <person name="Korchina V."/>
            <person name="Kovar C."/>
            <person name="Lara F."/>
            <person name="Lee S."/>
            <person name="Mata R."/>
            <person name="Mathew T."/>
            <person name="Moen C."/>
            <person name="Morales K."/>
            <person name="Munidasa M."/>
            <person name="Nazareth L."/>
            <person name="Ngo R."/>
            <person name="Nguyen L."/>
            <person name="Okwuonu G."/>
            <person name="Ongeri F."/>
            <person name="Patil S."/>
            <person name="Petrosino J."/>
            <person name="Pham C."/>
            <person name="Pham P."/>
            <person name="Pu L.-L."/>
            <person name="Puazo M."/>
            <person name="Raj R."/>
            <person name="Reid J."/>
            <person name="Rouhana J."/>
            <person name="Saada N."/>
            <person name="Shang Y."/>
            <person name="Simmons D."/>
            <person name="Thornton R."/>
            <person name="Warren J."/>
            <person name="Weissenberger G."/>
            <person name="Zhang J."/>
            <person name="Zhang L."/>
            <person name="Zhou C."/>
            <person name="Zhu D."/>
            <person name="Muzny D."/>
            <person name="Worley K."/>
            <person name="Gibbs R."/>
        </authorList>
    </citation>
    <scope>NUCLEOTIDE SEQUENCE [LARGE SCALE GENOMIC DNA]</scope>
    <source>
        <strain evidence="12 13">DSM 17361</strain>
    </source>
</reference>
<keyword evidence="6 11" id="KW-0406">Ion transport</keyword>
<keyword evidence="11" id="KW-0915">Sodium</keyword>
<evidence type="ECO:0000256" key="4">
    <source>
        <dbReference type="ARBA" id="ARBA00022692"/>
    </source>
</evidence>
<feature type="transmembrane region" description="Helical" evidence="11">
    <location>
        <begin position="101"/>
        <end position="120"/>
    </location>
</feature>
<dbReference type="AlphaFoldDB" id="D1PUL4"/>
<organism evidence="12 13">
    <name type="scientific">Hallella bergensis DSM 17361</name>
    <dbReference type="NCBI Taxonomy" id="585502"/>
    <lineage>
        <taxon>Bacteria</taxon>
        <taxon>Pseudomonadati</taxon>
        <taxon>Bacteroidota</taxon>
        <taxon>Bacteroidia</taxon>
        <taxon>Bacteroidales</taxon>
        <taxon>Prevotellaceae</taxon>
        <taxon>Hallella</taxon>
    </lineage>
</organism>
<comment type="subcellular location">
    <subcellularLocation>
        <location evidence="1 11">Cell membrane</location>
        <topology evidence="1 11">Multi-pass membrane protein</topology>
    </subcellularLocation>
</comment>
<evidence type="ECO:0000256" key="7">
    <source>
        <dbReference type="ARBA" id="ARBA00023136"/>
    </source>
</evidence>
<dbReference type="InterPro" id="IPR003691">
    <property type="entry name" value="FluC"/>
</dbReference>
<evidence type="ECO:0000256" key="11">
    <source>
        <dbReference type="HAMAP-Rule" id="MF_00454"/>
    </source>
</evidence>
<protein>
    <recommendedName>
        <fullName evidence="11">Fluoride-specific ion channel FluC</fullName>
    </recommendedName>
</protein>
<dbReference type="HAMAP" id="MF_00454">
    <property type="entry name" value="FluC"/>
    <property type="match status" value="1"/>
</dbReference>
<evidence type="ECO:0000256" key="6">
    <source>
        <dbReference type="ARBA" id="ARBA00023065"/>
    </source>
</evidence>
<keyword evidence="7 11" id="KW-0472">Membrane</keyword>
<dbReference type="GO" id="GO:0140114">
    <property type="term" value="P:cellular detoxification of fluoride"/>
    <property type="evidence" value="ECO:0007669"/>
    <property type="project" value="UniProtKB-UniRule"/>
</dbReference>
<dbReference type="Pfam" id="PF02537">
    <property type="entry name" value="CRCB"/>
    <property type="match status" value="1"/>
</dbReference>
<dbReference type="PANTHER" id="PTHR28259">
    <property type="entry name" value="FLUORIDE EXPORT PROTEIN 1-RELATED"/>
    <property type="match status" value="1"/>
</dbReference>
<evidence type="ECO:0000256" key="9">
    <source>
        <dbReference type="ARBA" id="ARBA00035120"/>
    </source>
</evidence>
<evidence type="ECO:0000256" key="10">
    <source>
        <dbReference type="ARBA" id="ARBA00035585"/>
    </source>
</evidence>
<feature type="transmembrane region" description="Helical" evidence="11">
    <location>
        <begin position="37"/>
        <end position="60"/>
    </location>
</feature>
<comment type="function">
    <text evidence="11">Fluoride-specific ion channel. Important for reducing fluoride concentration in the cell, thus reducing its toxicity.</text>
</comment>
<evidence type="ECO:0000313" key="13">
    <source>
        <dbReference type="Proteomes" id="UP000003160"/>
    </source>
</evidence>
<feature type="transmembrane region" description="Helical" evidence="11">
    <location>
        <begin position="72"/>
        <end position="89"/>
    </location>
</feature>
<evidence type="ECO:0000256" key="1">
    <source>
        <dbReference type="ARBA" id="ARBA00004651"/>
    </source>
</evidence>
<comment type="caution">
    <text evidence="12">The sequence shown here is derived from an EMBL/GenBank/DDBJ whole genome shotgun (WGS) entry which is preliminary data.</text>
</comment>
<dbReference type="GO" id="GO:0005886">
    <property type="term" value="C:plasma membrane"/>
    <property type="evidence" value="ECO:0007669"/>
    <property type="project" value="UniProtKB-SubCell"/>
</dbReference>
<keyword evidence="4 11" id="KW-0812">Transmembrane</keyword>
<comment type="activity regulation">
    <text evidence="11">Na(+) is not transported, but it plays an essential structural role and its presence is essential for fluoride channel function.</text>
</comment>